<name>A0A165CHS3_EXIGL</name>
<dbReference type="Proteomes" id="UP000077266">
    <property type="component" value="Unassembled WGS sequence"/>
</dbReference>
<dbReference type="InParanoid" id="A0A165CHS3"/>
<protein>
    <submittedName>
        <fullName evidence="1">Uncharacterized protein</fullName>
    </submittedName>
</protein>
<evidence type="ECO:0000313" key="2">
    <source>
        <dbReference type="Proteomes" id="UP000077266"/>
    </source>
</evidence>
<evidence type="ECO:0000313" key="1">
    <source>
        <dbReference type="EMBL" id="KZV82490.1"/>
    </source>
</evidence>
<keyword evidence="2" id="KW-1185">Reference proteome</keyword>
<accession>A0A165CHS3</accession>
<gene>
    <name evidence="1" type="ORF">EXIGLDRAFT_729602</name>
</gene>
<dbReference type="AlphaFoldDB" id="A0A165CHS3"/>
<proteinExistence type="predicted"/>
<sequence length="66" mass="7001">MVVDLDVERGKPFLYKPEQTGVLVPQVCLAFPLHRASCDSSNASYNSARPTIVVASASPIGLPSTV</sequence>
<reference evidence="1 2" key="1">
    <citation type="journal article" date="2016" name="Mol. Biol. Evol.">
        <title>Comparative Genomics of Early-Diverging Mushroom-Forming Fungi Provides Insights into the Origins of Lignocellulose Decay Capabilities.</title>
        <authorList>
            <person name="Nagy L.G."/>
            <person name="Riley R."/>
            <person name="Tritt A."/>
            <person name="Adam C."/>
            <person name="Daum C."/>
            <person name="Floudas D."/>
            <person name="Sun H."/>
            <person name="Yadav J.S."/>
            <person name="Pangilinan J."/>
            <person name="Larsson K.H."/>
            <person name="Matsuura K."/>
            <person name="Barry K."/>
            <person name="Labutti K."/>
            <person name="Kuo R."/>
            <person name="Ohm R.A."/>
            <person name="Bhattacharya S.S."/>
            <person name="Shirouzu T."/>
            <person name="Yoshinaga Y."/>
            <person name="Martin F.M."/>
            <person name="Grigoriev I.V."/>
            <person name="Hibbett D.S."/>
        </authorList>
    </citation>
    <scope>NUCLEOTIDE SEQUENCE [LARGE SCALE GENOMIC DNA]</scope>
    <source>
        <strain evidence="1 2">HHB12029</strain>
    </source>
</reference>
<dbReference type="EMBL" id="KV426320">
    <property type="protein sequence ID" value="KZV82490.1"/>
    <property type="molecule type" value="Genomic_DNA"/>
</dbReference>
<organism evidence="1 2">
    <name type="scientific">Exidia glandulosa HHB12029</name>
    <dbReference type="NCBI Taxonomy" id="1314781"/>
    <lineage>
        <taxon>Eukaryota</taxon>
        <taxon>Fungi</taxon>
        <taxon>Dikarya</taxon>
        <taxon>Basidiomycota</taxon>
        <taxon>Agaricomycotina</taxon>
        <taxon>Agaricomycetes</taxon>
        <taxon>Auriculariales</taxon>
        <taxon>Exidiaceae</taxon>
        <taxon>Exidia</taxon>
    </lineage>
</organism>